<protein>
    <submittedName>
        <fullName evidence="1">3637_t:CDS:1</fullName>
    </submittedName>
</protein>
<dbReference type="Proteomes" id="UP000789405">
    <property type="component" value="Unassembled WGS sequence"/>
</dbReference>
<keyword evidence="2" id="KW-1185">Reference proteome</keyword>
<dbReference type="EMBL" id="CAJVPY010016798">
    <property type="protein sequence ID" value="CAG8758837.1"/>
    <property type="molecule type" value="Genomic_DNA"/>
</dbReference>
<evidence type="ECO:0000313" key="1">
    <source>
        <dbReference type="EMBL" id="CAG8758837.1"/>
    </source>
</evidence>
<feature type="non-terminal residue" evidence="1">
    <location>
        <position position="69"/>
    </location>
</feature>
<reference evidence="1" key="1">
    <citation type="submission" date="2021-06" db="EMBL/GenBank/DDBJ databases">
        <authorList>
            <person name="Kallberg Y."/>
            <person name="Tangrot J."/>
            <person name="Rosling A."/>
        </authorList>
    </citation>
    <scope>NUCLEOTIDE SEQUENCE</scope>
    <source>
        <strain evidence="1">MA453B</strain>
    </source>
</reference>
<organism evidence="1 2">
    <name type="scientific">Dentiscutata erythropus</name>
    <dbReference type="NCBI Taxonomy" id="1348616"/>
    <lineage>
        <taxon>Eukaryota</taxon>
        <taxon>Fungi</taxon>
        <taxon>Fungi incertae sedis</taxon>
        <taxon>Mucoromycota</taxon>
        <taxon>Glomeromycotina</taxon>
        <taxon>Glomeromycetes</taxon>
        <taxon>Diversisporales</taxon>
        <taxon>Gigasporaceae</taxon>
        <taxon>Dentiscutata</taxon>
    </lineage>
</organism>
<evidence type="ECO:0000313" key="2">
    <source>
        <dbReference type="Proteomes" id="UP000789405"/>
    </source>
</evidence>
<gene>
    <name evidence="1" type="ORF">DERYTH_LOCUS17609</name>
</gene>
<proteinExistence type="predicted"/>
<accession>A0A9N9J247</accession>
<sequence length="69" mass="7816">AWLGKLLVWTPFHGPSNSGTFVYVGNGLPISVEKLVMYLPLPPTSLAWKITGLDAIPWPFQFRYFCSCW</sequence>
<dbReference type="AlphaFoldDB" id="A0A9N9J247"/>
<name>A0A9N9J247_9GLOM</name>
<comment type="caution">
    <text evidence="1">The sequence shown here is derived from an EMBL/GenBank/DDBJ whole genome shotgun (WGS) entry which is preliminary data.</text>
</comment>